<proteinExistence type="predicted"/>
<evidence type="ECO:0000313" key="1">
    <source>
        <dbReference type="EMBL" id="GAJ16619.1"/>
    </source>
</evidence>
<reference evidence="1" key="1">
    <citation type="journal article" date="2014" name="Front. Microbiol.">
        <title>High frequency of phylogenetically diverse reductive dehalogenase-homologous genes in deep subseafloor sedimentary metagenomes.</title>
        <authorList>
            <person name="Kawai M."/>
            <person name="Futagami T."/>
            <person name="Toyoda A."/>
            <person name="Takaki Y."/>
            <person name="Nishi S."/>
            <person name="Hori S."/>
            <person name="Arai W."/>
            <person name="Tsubouchi T."/>
            <person name="Morono Y."/>
            <person name="Uchiyama I."/>
            <person name="Ito T."/>
            <person name="Fujiyama A."/>
            <person name="Inagaki F."/>
            <person name="Takami H."/>
        </authorList>
    </citation>
    <scope>NUCLEOTIDE SEQUENCE</scope>
    <source>
        <strain evidence="1">Expedition CK06-06</strain>
    </source>
</reference>
<protein>
    <recommendedName>
        <fullName evidence="2">Amine oxidase domain-containing protein</fullName>
    </recommendedName>
</protein>
<feature type="non-terminal residue" evidence="1">
    <location>
        <position position="1"/>
    </location>
</feature>
<comment type="caution">
    <text evidence="1">The sequence shown here is derived from an EMBL/GenBank/DDBJ whole genome shotgun (WGS) entry which is preliminary data.</text>
</comment>
<evidence type="ECO:0008006" key="2">
    <source>
        <dbReference type="Google" id="ProtNLM"/>
    </source>
</evidence>
<organism evidence="1">
    <name type="scientific">marine sediment metagenome</name>
    <dbReference type="NCBI Taxonomy" id="412755"/>
    <lineage>
        <taxon>unclassified sequences</taxon>
        <taxon>metagenomes</taxon>
        <taxon>ecological metagenomes</taxon>
    </lineage>
</organism>
<sequence length="81" mass="8997">ATPMTWVRFTGNWKGSYEGWMEMSLGFGMHMDKILPGLDGFYMVGQWVEPGGGLPPAAMSGRNVTQIICKQDKRPFVTTTP</sequence>
<dbReference type="AlphaFoldDB" id="X1UGG5"/>
<name>X1UGG5_9ZZZZ</name>
<gene>
    <name evidence="1" type="ORF">S12H4_62096</name>
</gene>
<dbReference type="EMBL" id="BARW01041488">
    <property type="protein sequence ID" value="GAJ16619.1"/>
    <property type="molecule type" value="Genomic_DNA"/>
</dbReference>
<accession>X1UGG5</accession>